<feature type="compositionally biased region" description="Polar residues" evidence="1">
    <location>
        <begin position="141"/>
        <end position="154"/>
    </location>
</feature>
<reference evidence="2" key="1">
    <citation type="journal article" date="2020" name="Stud. Mycol.">
        <title>101 Dothideomycetes genomes: a test case for predicting lifestyles and emergence of pathogens.</title>
        <authorList>
            <person name="Haridas S."/>
            <person name="Albert R."/>
            <person name="Binder M."/>
            <person name="Bloem J."/>
            <person name="Labutti K."/>
            <person name="Salamov A."/>
            <person name="Andreopoulos B."/>
            <person name="Baker S."/>
            <person name="Barry K."/>
            <person name="Bills G."/>
            <person name="Bluhm B."/>
            <person name="Cannon C."/>
            <person name="Castanera R."/>
            <person name="Culley D."/>
            <person name="Daum C."/>
            <person name="Ezra D."/>
            <person name="Gonzalez J."/>
            <person name="Henrissat B."/>
            <person name="Kuo A."/>
            <person name="Liang C."/>
            <person name="Lipzen A."/>
            <person name="Lutzoni F."/>
            <person name="Magnuson J."/>
            <person name="Mondo S."/>
            <person name="Nolan M."/>
            <person name="Ohm R."/>
            <person name="Pangilinan J."/>
            <person name="Park H.-J."/>
            <person name="Ramirez L."/>
            <person name="Alfaro M."/>
            <person name="Sun H."/>
            <person name="Tritt A."/>
            <person name="Yoshinaga Y."/>
            <person name="Zwiers L.-H."/>
            <person name="Turgeon B."/>
            <person name="Goodwin S."/>
            <person name="Spatafora J."/>
            <person name="Crous P."/>
            <person name="Grigoriev I."/>
        </authorList>
    </citation>
    <scope>NUCLEOTIDE SEQUENCE</scope>
    <source>
        <strain evidence="2">ATCC 36951</strain>
    </source>
</reference>
<dbReference type="RefSeq" id="XP_033671566.1">
    <property type="nucleotide sequence ID" value="XM_033804961.1"/>
</dbReference>
<proteinExistence type="predicted"/>
<feature type="region of interest" description="Disordered" evidence="1">
    <location>
        <begin position="1"/>
        <end position="175"/>
    </location>
</feature>
<feature type="compositionally biased region" description="Polar residues" evidence="1">
    <location>
        <begin position="83"/>
        <end position="92"/>
    </location>
</feature>
<evidence type="ECO:0000256" key="1">
    <source>
        <dbReference type="SAM" id="MobiDB-lite"/>
    </source>
</evidence>
<keyword evidence="3" id="KW-1185">Reference proteome</keyword>
<name>A0A6A6CTU2_ZASCE</name>
<feature type="compositionally biased region" description="Basic and acidic residues" evidence="1">
    <location>
        <begin position="36"/>
        <end position="48"/>
    </location>
</feature>
<dbReference type="EMBL" id="ML993585">
    <property type="protein sequence ID" value="KAF2170677.1"/>
    <property type="molecule type" value="Genomic_DNA"/>
</dbReference>
<gene>
    <name evidence="2" type="ORF">M409DRAFT_19493</name>
</gene>
<protein>
    <submittedName>
        <fullName evidence="2">Uncharacterized protein</fullName>
    </submittedName>
</protein>
<accession>A0A6A6CTU2</accession>
<dbReference type="Proteomes" id="UP000799537">
    <property type="component" value="Unassembled WGS sequence"/>
</dbReference>
<dbReference type="GeneID" id="54558233"/>
<evidence type="ECO:0000313" key="2">
    <source>
        <dbReference type="EMBL" id="KAF2170677.1"/>
    </source>
</evidence>
<organism evidence="2 3">
    <name type="scientific">Zasmidium cellare ATCC 36951</name>
    <dbReference type="NCBI Taxonomy" id="1080233"/>
    <lineage>
        <taxon>Eukaryota</taxon>
        <taxon>Fungi</taxon>
        <taxon>Dikarya</taxon>
        <taxon>Ascomycota</taxon>
        <taxon>Pezizomycotina</taxon>
        <taxon>Dothideomycetes</taxon>
        <taxon>Dothideomycetidae</taxon>
        <taxon>Mycosphaerellales</taxon>
        <taxon>Mycosphaerellaceae</taxon>
        <taxon>Zasmidium</taxon>
    </lineage>
</organism>
<sequence>MSRSQPVSNGKGPEKRLQPKNGITKQNHQAKKPRKNEKAAAFRKEIIEHGAFGEGSVFNQVQRSKPGYNEESTTFPPARMSSRRNAASQSTVRQHKNTVAGGSNRNTRDYETPQTRRPNPERGPAPMQPQPVSQYPRGKNHNNNSSAYPPQHNANGFPASGSESYTKNPNAWPPR</sequence>
<dbReference type="AlphaFoldDB" id="A0A6A6CTU2"/>
<evidence type="ECO:0000313" key="3">
    <source>
        <dbReference type="Proteomes" id="UP000799537"/>
    </source>
</evidence>